<organism evidence="2 3">
    <name type="scientific">Actinocorallia longicatena</name>
    <dbReference type="NCBI Taxonomy" id="111803"/>
    <lineage>
        <taxon>Bacteria</taxon>
        <taxon>Bacillati</taxon>
        <taxon>Actinomycetota</taxon>
        <taxon>Actinomycetes</taxon>
        <taxon>Streptosporangiales</taxon>
        <taxon>Thermomonosporaceae</taxon>
        <taxon>Actinocorallia</taxon>
    </lineage>
</organism>
<comment type="caution">
    <text evidence="2">The sequence shown here is derived from an EMBL/GenBank/DDBJ whole genome shotgun (WGS) entry which is preliminary data.</text>
</comment>
<dbReference type="Pfam" id="PF19328">
    <property type="entry name" value="DAP_DH_C"/>
    <property type="match status" value="1"/>
</dbReference>
<keyword evidence="3" id="KW-1185">Reference proteome</keyword>
<dbReference type="InterPro" id="IPR045760">
    <property type="entry name" value="DAP_DH_C"/>
</dbReference>
<dbReference type="EMBL" id="BAAAUV010000030">
    <property type="protein sequence ID" value="GAA3236410.1"/>
    <property type="molecule type" value="Genomic_DNA"/>
</dbReference>
<dbReference type="Proteomes" id="UP001501237">
    <property type="component" value="Unassembled WGS sequence"/>
</dbReference>
<gene>
    <name evidence="2" type="ORF">GCM10010468_70660</name>
</gene>
<evidence type="ECO:0000313" key="2">
    <source>
        <dbReference type="EMBL" id="GAA3236410.1"/>
    </source>
</evidence>
<dbReference type="RefSeq" id="WP_344837344.1">
    <property type="nucleotide sequence ID" value="NZ_BAAAUV010000030.1"/>
</dbReference>
<evidence type="ECO:0000313" key="3">
    <source>
        <dbReference type="Proteomes" id="UP001501237"/>
    </source>
</evidence>
<accession>A0ABP6QL77</accession>
<dbReference type="CDD" id="cd24146">
    <property type="entry name" value="nat-AmDH_N_like"/>
    <property type="match status" value="1"/>
</dbReference>
<sequence>MQLPESDVPHRIRVFQVATGNVGAEMVKRIGRHPDLELVGLHCYSADKIGRDAGEIVGLPAVGVTATGTVEEIIAAAPDCVTFHGVFPDLGLYERVLEAGINIVTTADWVTGHHRDANHRHPSGRTESEILADACRRGGSTFYGTGMNPGLAQILTIVHATDVADIEKVTCVESVDVSCHHSVDTWKAVGFGLPVDAPELPGMVEQYTRVFEDGVRLIADCLGLPLDEVRFTYEFGACTKDVDLGWYRLPQGSLGGCVLKYLGVSGGTTRIEMRLEWQMTPSTEPRWDVQGCYITQIDGDPCIYSKHLIFPRPGTDFSSPEAFASVGMTVTGLPALNAVRAVVAAPPGLVTAADLPLRAFGGRFAGEPS</sequence>
<proteinExistence type="predicted"/>
<feature type="domain" description="2,4-diaminopentanoate dehydrogenase C-terminal" evidence="1">
    <location>
        <begin position="211"/>
        <end position="358"/>
    </location>
</feature>
<dbReference type="InterPro" id="IPR036291">
    <property type="entry name" value="NAD(P)-bd_dom_sf"/>
</dbReference>
<evidence type="ECO:0000259" key="1">
    <source>
        <dbReference type="Pfam" id="PF19328"/>
    </source>
</evidence>
<dbReference type="SUPFAM" id="SSF51735">
    <property type="entry name" value="NAD(P)-binding Rossmann-fold domains"/>
    <property type="match status" value="1"/>
</dbReference>
<reference evidence="3" key="1">
    <citation type="journal article" date="2019" name="Int. J. Syst. Evol. Microbiol.">
        <title>The Global Catalogue of Microorganisms (GCM) 10K type strain sequencing project: providing services to taxonomists for standard genome sequencing and annotation.</title>
        <authorList>
            <consortium name="The Broad Institute Genomics Platform"/>
            <consortium name="The Broad Institute Genome Sequencing Center for Infectious Disease"/>
            <person name="Wu L."/>
            <person name="Ma J."/>
        </authorList>
    </citation>
    <scope>NUCLEOTIDE SEQUENCE [LARGE SCALE GENOMIC DNA]</scope>
    <source>
        <strain evidence="3">JCM 9377</strain>
    </source>
</reference>
<name>A0ABP6QL77_9ACTN</name>
<dbReference type="Gene3D" id="3.40.50.720">
    <property type="entry name" value="NAD(P)-binding Rossmann-like Domain"/>
    <property type="match status" value="1"/>
</dbReference>
<protein>
    <submittedName>
        <fullName evidence="2">Dihydrodipicolinate reductase</fullName>
    </submittedName>
</protein>